<reference evidence="2" key="1">
    <citation type="journal article" date="2022" name="Int. J. Mol. Sci.">
        <title>Draft Genome of Tanacetum Coccineum: Genomic Comparison of Closely Related Tanacetum-Family Plants.</title>
        <authorList>
            <person name="Yamashiro T."/>
            <person name="Shiraishi A."/>
            <person name="Nakayama K."/>
            <person name="Satake H."/>
        </authorList>
    </citation>
    <scope>NUCLEOTIDE SEQUENCE</scope>
</reference>
<comment type="caution">
    <text evidence="2">The sequence shown here is derived from an EMBL/GenBank/DDBJ whole genome shotgun (WGS) entry which is preliminary data.</text>
</comment>
<evidence type="ECO:0000259" key="1">
    <source>
        <dbReference type="Pfam" id="PF01936"/>
    </source>
</evidence>
<name>A0ABQ4XDY1_9ASTR</name>
<accession>A0ABQ4XDY1</accession>
<evidence type="ECO:0000313" key="3">
    <source>
        <dbReference type="Proteomes" id="UP001151760"/>
    </source>
</evidence>
<evidence type="ECO:0000313" key="2">
    <source>
        <dbReference type="EMBL" id="GJS63153.1"/>
    </source>
</evidence>
<dbReference type="Gene3D" id="3.40.50.1010">
    <property type="entry name" value="5'-nuclease"/>
    <property type="match status" value="1"/>
</dbReference>
<dbReference type="Pfam" id="PF01936">
    <property type="entry name" value="NYN"/>
    <property type="match status" value="1"/>
</dbReference>
<dbReference type="InterPro" id="IPR024768">
    <property type="entry name" value="Marf1"/>
</dbReference>
<dbReference type="PANTHER" id="PTHR14379:SF3">
    <property type="entry name" value="MEIOSIS REGULATOR AND MRNA STABILITY FACTOR 1"/>
    <property type="match status" value="1"/>
</dbReference>
<gene>
    <name evidence="2" type="ORF">Tco_0677717</name>
</gene>
<keyword evidence="3" id="KW-1185">Reference proteome</keyword>
<dbReference type="Proteomes" id="UP001151760">
    <property type="component" value="Unassembled WGS sequence"/>
</dbReference>
<proteinExistence type="predicted"/>
<feature type="domain" description="NYN" evidence="1">
    <location>
        <begin position="8"/>
        <end position="145"/>
    </location>
</feature>
<dbReference type="EMBL" id="BQNB010009410">
    <property type="protein sequence ID" value="GJS63153.1"/>
    <property type="molecule type" value="Genomic_DNA"/>
</dbReference>
<sequence>MDFSKIKLYLYWDLDNCRIDKKIDKCNAVRTVKKSLCTCFPHVTIASLNAYTNNLSEEEIEAFGKNGFRVTSVPAGTTNAADASLILDMFRFPLDKPSLVVLVSGDADFCEVFECLRHQGCTTVLLYPINSVATELLSVSDYCFPIQSFWGGHGLPKRNRFLRRRPKKGYMQLYNLQRVILWDIESFPLPSEGCQDTREIHHVVMSSIVALVRKVSTGEGLHVENFLVHAFGKETILPQDNGERGGIRYIVTSNSPKEKYYSVENRMLVDMLYLATVTRVSCHFVILTSKDLSQEAIYFLKSLGHVVTTAVPSSSESLPELGDASNNIIVWPDWKAGAAAKRRVHRAWRSKNDHR</sequence>
<reference evidence="2" key="2">
    <citation type="submission" date="2022-01" db="EMBL/GenBank/DDBJ databases">
        <authorList>
            <person name="Yamashiro T."/>
            <person name="Shiraishi A."/>
            <person name="Satake H."/>
            <person name="Nakayama K."/>
        </authorList>
    </citation>
    <scope>NUCLEOTIDE SEQUENCE</scope>
</reference>
<dbReference type="PANTHER" id="PTHR14379">
    <property type="entry name" value="LIMKAIN B LKAP"/>
    <property type="match status" value="1"/>
</dbReference>
<dbReference type="InterPro" id="IPR021139">
    <property type="entry name" value="NYN"/>
</dbReference>
<protein>
    <submittedName>
        <fullName evidence="2">Meiosis regulator and mRNA stability factor 1-like protein</fullName>
    </submittedName>
</protein>
<organism evidence="2 3">
    <name type="scientific">Tanacetum coccineum</name>
    <dbReference type="NCBI Taxonomy" id="301880"/>
    <lineage>
        <taxon>Eukaryota</taxon>
        <taxon>Viridiplantae</taxon>
        <taxon>Streptophyta</taxon>
        <taxon>Embryophyta</taxon>
        <taxon>Tracheophyta</taxon>
        <taxon>Spermatophyta</taxon>
        <taxon>Magnoliopsida</taxon>
        <taxon>eudicotyledons</taxon>
        <taxon>Gunneridae</taxon>
        <taxon>Pentapetalae</taxon>
        <taxon>asterids</taxon>
        <taxon>campanulids</taxon>
        <taxon>Asterales</taxon>
        <taxon>Asteraceae</taxon>
        <taxon>Asteroideae</taxon>
        <taxon>Anthemideae</taxon>
        <taxon>Anthemidinae</taxon>
        <taxon>Tanacetum</taxon>
    </lineage>
</organism>